<protein>
    <submittedName>
        <fullName evidence="1">Uncharacterized protein</fullName>
    </submittedName>
</protein>
<dbReference type="Proteomes" id="UP001144191">
    <property type="component" value="Unassembled WGS sequence"/>
</dbReference>
<reference evidence="1" key="1">
    <citation type="submission" date="2022-07" db="EMBL/GenBank/DDBJ databases">
        <title>Taxonomy of Aspergillus series Nigri: significant species reduction supported by multi-species coalescent approaches.</title>
        <authorList>
            <person name="Bian C."/>
            <person name="Kusuya Y."/>
            <person name="Sklenar F."/>
            <person name="D'hooge E."/>
            <person name="Yaguchi T."/>
            <person name="Takahashi H."/>
            <person name="Hubka V."/>
        </authorList>
    </citation>
    <scope>NUCLEOTIDE SEQUENCE</scope>
    <source>
        <strain evidence="1">IFM 63604</strain>
    </source>
</reference>
<proteinExistence type="predicted"/>
<accession>A0A9W6ACH5</accession>
<comment type="caution">
    <text evidence="1">The sequence shown here is derived from an EMBL/GenBank/DDBJ whole genome shotgun (WGS) entry which is preliminary data.</text>
</comment>
<evidence type="ECO:0000313" key="1">
    <source>
        <dbReference type="EMBL" id="GLA55819.1"/>
    </source>
</evidence>
<gene>
    <name evidence="1" type="ORF">AnigIFM63604_002903</name>
</gene>
<dbReference type="AlphaFoldDB" id="A0A9W6ACH5"/>
<sequence>MRGEKEESTSTNAEAELDALFAAYEGTLAEHRAILDSELLGVLEKCLPRLKNVTTVGLRSYPLEFLLSKANYRSFRCLGLRELKKFNTDDFSQGYVVHAFWFGNLTGASCHNQIQSEGPIAPYVRQLRLRDELGVLEIARVKDHEQAKFEEETFKRLLNTLVTVAPKLKILTFAQWSPWEELSPLYFEDLSEKIRFSQLEEIHLHSIEVTVDTLRQFLQTAATTLKRLSMNM</sequence>
<evidence type="ECO:0000313" key="2">
    <source>
        <dbReference type="Proteomes" id="UP001144191"/>
    </source>
</evidence>
<organism evidence="1 2">
    <name type="scientific">Aspergillus niger</name>
    <dbReference type="NCBI Taxonomy" id="5061"/>
    <lineage>
        <taxon>Eukaryota</taxon>
        <taxon>Fungi</taxon>
        <taxon>Dikarya</taxon>
        <taxon>Ascomycota</taxon>
        <taxon>Pezizomycotina</taxon>
        <taxon>Eurotiomycetes</taxon>
        <taxon>Eurotiomycetidae</taxon>
        <taxon>Eurotiales</taxon>
        <taxon>Aspergillaceae</taxon>
        <taxon>Aspergillus</taxon>
        <taxon>Aspergillus subgen. Circumdati</taxon>
    </lineage>
</organism>
<name>A0A9W6ACH5_ASPNG</name>
<dbReference type="EMBL" id="BRPB01000162">
    <property type="protein sequence ID" value="GLA55819.1"/>
    <property type="molecule type" value="Genomic_DNA"/>
</dbReference>